<dbReference type="GO" id="GO:0055085">
    <property type="term" value="P:transmembrane transport"/>
    <property type="evidence" value="ECO:0007669"/>
    <property type="project" value="InterPro"/>
</dbReference>
<comment type="caution">
    <text evidence="13">The sequence shown here is derived from an EMBL/GenBank/DDBJ whole genome shotgun (WGS) entry which is preliminary data.</text>
</comment>
<dbReference type="RefSeq" id="WP_222578421.1">
    <property type="nucleotide sequence ID" value="NZ_JAHVHU010000002.1"/>
</dbReference>
<evidence type="ECO:0000256" key="2">
    <source>
        <dbReference type="ARBA" id="ARBA00006555"/>
    </source>
</evidence>
<dbReference type="EMBL" id="JAHVHU010000002">
    <property type="protein sequence ID" value="MBY5956904.1"/>
    <property type="molecule type" value="Genomic_DNA"/>
</dbReference>
<dbReference type="AlphaFoldDB" id="A0A953HJA7"/>
<dbReference type="NCBIfam" id="TIGR04183">
    <property type="entry name" value="Por_Secre_tail"/>
    <property type="match status" value="1"/>
</dbReference>
<gene>
    <name evidence="13" type="ORF">KUV50_02075</name>
</gene>
<feature type="transmembrane region" description="Helical" evidence="11">
    <location>
        <begin position="34"/>
        <end position="54"/>
    </location>
</feature>
<evidence type="ECO:0000313" key="13">
    <source>
        <dbReference type="EMBL" id="MBY5956904.1"/>
    </source>
</evidence>
<dbReference type="InterPro" id="IPR006260">
    <property type="entry name" value="TonB/TolA_C"/>
</dbReference>
<feature type="transmembrane region" description="Helical" evidence="11">
    <location>
        <begin position="6"/>
        <end position="22"/>
    </location>
</feature>
<protein>
    <submittedName>
        <fullName evidence="13">TonB family protein</fullName>
    </submittedName>
</protein>
<sequence length="977" mass="109148">MITYLTQLTICWTILFGVYYIFLKRETFFEYNRWFLLGGLVLGIILPVIDWTTLITHEAESIGHIYVAPAQTQVHQLDLYVATSDTTPLWYLILTGIYSLGVAITTVKLIKAVFEILSLKKGAEISNEKGYQLILTNRIHMPFSFLNAVYWSHELYHESSEKERILAHEARHVSAMHSLDILFIEVLCILFWFHPLIYIYRKEIKEVHEYEADAAACVIGSKRAYGQLLLNQANSDLQLALANHFFYSQLKNRFKMMTRKPSTRTAMLKYLIAIPIIALAALVFSFVNKDILPDPLNSVSTDTFPENNVQLDLMLLTNDENTDTPDIRKMIGIFRRLKSTGSKPRIEYRYSRMGHSGAAPADQEVAIIHFSLENNGTFSNAKLMTSSHSKIGKEAIGALQMSEGRKRGLPSALRQGKEVMIKYGFSKEHWLGERPSITTTRTYPDKNYLDIISEQMDQIFLTIDEQAIGKIKASTVSDHIEADQIYRISTVNNETTKKKYKINNDVHIIDIKTRQWADNNPDKIRRGFKTIVGKVVDEEGKPLAGATIIIKGTQTGTVTDFNGEYRLMGADKNDELVFSSQKGSYTMILPVGSPTLSNSIVQFPVVTLGSALGDNVKADQGNLVESPPRFPGCEELTGPLSKKVQCAEKKFLEYLYENIGYPAIARKNNIQGQVIATFTITKDGTVDEVHIIRDLGARLGDEVERLLVNMNSQGKWTPAIKDGKPVDFEMTLPVSFQLKGDNVTTKVEKLDIDRAVNPLSEIVVVALSEAASKAQKKDPDSKQKMPNVLDEITVVGYGESKTKAKVETETEDKSNRKGLNIIPAGEAAALIVLDGYIIGRADDSRNLKHVDPDNIESISVLKGEVAIEKYGDQGKNGVIILTTKDPVMKSAEATLNLQNFNLYPNPAINELSVDFEGPSGDYQLEVLDVKGSLQSKKELQSNGQIHTVLDISSLHSGVYYLKITSGRKVVAKAFVKE</sequence>
<dbReference type="InterPro" id="IPR037066">
    <property type="entry name" value="Plug_dom_sf"/>
</dbReference>
<dbReference type="InterPro" id="IPR039426">
    <property type="entry name" value="TonB-dep_rcpt-like"/>
</dbReference>
<name>A0A953HJA7_9BACT</name>
<dbReference type="Pfam" id="PF13715">
    <property type="entry name" value="CarbopepD_reg_2"/>
    <property type="match status" value="1"/>
</dbReference>
<dbReference type="GO" id="GO:0009279">
    <property type="term" value="C:cell outer membrane"/>
    <property type="evidence" value="ECO:0007669"/>
    <property type="project" value="UniProtKB-SubCell"/>
</dbReference>
<dbReference type="GO" id="GO:0015031">
    <property type="term" value="P:protein transport"/>
    <property type="evidence" value="ECO:0007669"/>
    <property type="project" value="UniProtKB-KW"/>
</dbReference>
<feature type="transmembrane region" description="Helical" evidence="11">
    <location>
        <begin position="131"/>
        <end position="151"/>
    </location>
</feature>
<feature type="domain" description="TonB C-terminal" evidence="12">
    <location>
        <begin position="646"/>
        <end position="745"/>
    </location>
</feature>
<dbReference type="GO" id="GO:0031992">
    <property type="term" value="F:energy transducer activity"/>
    <property type="evidence" value="ECO:0007669"/>
    <property type="project" value="TreeGrafter"/>
</dbReference>
<dbReference type="InterPro" id="IPR026444">
    <property type="entry name" value="Secre_tail"/>
</dbReference>
<dbReference type="GO" id="GO:0098797">
    <property type="term" value="C:plasma membrane protein complex"/>
    <property type="evidence" value="ECO:0007669"/>
    <property type="project" value="TreeGrafter"/>
</dbReference>
<evidence type="ECO:0000256" key="9">
    <source>
        <dbReference type="ARBA" id="ARBA00023136"/>
    </source>
</evidence>
<keyword evidence="7" id="KW-0653">Protein transport</keyword>
<feature type="transmembrane region" description="Helical" evidence="11">
    <location>
        <begin position="266"/>
        <end position="287"/>
    </location>
</feature>
<dbReference type="PROSITE" id="PS52016">
    <property type="entry name" value="TONB_DEPENDENT_REC_3"/>
    <property type="match status" value="1"/>
</dbReference>
<keyword evidence="9 10" id="KW-0472">Membrane</keyword>
<evidence type="ECO:0000256" key="10">
    <source>
        <dbReference type="PROSITE-ProRule" id="PRU01360"/>
    </source>
</evidence>
<dbReference type="Proteomes" id="UP000753961">
    <property type="component" value="Unassembled WGS sequence"/>
</dbReference>
<feature type="transmembrane region" description="Helical" evidence="11">
    <location>
        <begin position="181"/>
        <end position="200"/>
    </location>
</feature>
<keyword evidence="10" id="KW-1134">Transmembrane beta strand</keyword>
<comment type="similarity">
    <text evidence="2">Belongs to the TonB family.</text>
</comment>
<keyword evidence="14" id="KW-1185">Reference proteome</keyword>
<dbReference type="NCBIfam" id="TIGR01352">
    <property type="entry name" value="tonB_Cterm"/>
    <property type="match status" value="1"/>
</dbReference>
<dbReference type="InterPro" id="IPR037682">
    <property type="entry name" value="TonB_C"/>
</dbReference>
<dbReference type="PROSITE" id="PS52015">
    <property type="entry name" value="TONB_CTD"/>
    <property type="match status" value="1"/>
</dbReference>
<evidence type="ECO:0000256" key="3">
    <source>
        <dbReference type="ARBA" id="ARBA00022448"/>
    </source>
</evidence>
<keyword evidence="10" id="KW-0998">Cell outer membrane</keyword>
<comment type="subcellular location">
    <subcellularLocation>
        <location evidence="1">Cell inner membrane</location>
        <topology evidence="1">Single-pass membrane protein</topology>
        <orientation evidence="1">Periplasmic side</orientation>
    </subcellularLocation>
    <subcellularLocation>
        <location evidence="10">Cell outer membrane</location>
        <topology evidence="10">Multi-pass membrane protein</topology>
    </subcellularLocation>
</comment>
<evidence type="ECO:0000259" key="12">
    <source>
        <dbReference type="PROSITE" id="PS52015"/>
    </source>
</evidence>
<evidence type="ECO:0000256" key="7">
    <source>
        <dbReference type="ARBA" id="ARBA00022927"/>
    </source>
</evidence>
<dbReference type="SUPFAM" id="SSF49464">
    <property type="entry name" value="Carboxypeptidase regulatory domain-like"/>
    <property type="match status" value="1"/>
</dbReference>
<dbReference type="SUPFAM" id="SSF74653">
    <property type="entry name" value="TolA/TonB C-terminal domain"/>
    <property type="match status" value="1"/>
</dbReference>
<keyword evidence="5" id="KW-0997">Cell inner membrane</keyword>
<organism evidence="13 14">
    <name type="scientific">Membranihabitans marinus</name>
    <dbReference type="NCBI Taxonomy" id="1227546"/>
    <lineage>
        <taxon>Bacteria</taxon>
        <taxon>Pseudomonadati</taxon>
        <taxon>Bacteroidota</taxon>
        <taxon>Saprospiria</taxon>
        <taxon>Saprospirales</taxon>
        <taxon>Saprospiraceae</taxon>
        <taxon>Membranihabitans</taxon>
    </lineage>
</organism>
<accession>A0A953HJA7</accession>
<feature type="transmembrane region" description="Helical" evidence="11">
    <location>
        <begin position="89"/>
        <end position="110"/>
    </location>
</feature>
<evidence type="ECO:0000313" key="14">
    <source>
        <dbReference type="Proteomes" id="UP000753961"/>
    </source>
</evidence>
<evidence type="ECO:0000256" key="6">
    <source>
        <dbReference type="ARBA" id="ARBA00022692"/>
    </source>
</evidence>
<evidence type="ECO:0000256" key="11">
    <source>
        <dbReference type="SAM" id="Phobius"/>
    </source>
</evidence>
<dbReference type="Pfam" id="PF18962">
    <property type="entry name" value="Por_Secre_tail"/>
    <property type="match status" value="1"/>
</dbReference>
<comment type="similarity">
    <text evidence="10">Belongs to the TonB-dependent receptor family.</text>
</comment>
<dbReference type="InterPro" id="IPR008969">
    <property type="entry name" value="CarboxyPept-like_regulatory"/>
</dbReference>
<dbReference type="PANTHER" id="PTHR33446">
    <property type="entry name" value="PROTEIN TONB-RELATED"/>
    <property type="match status" value="1"/>
</dbReference>
<evidence type="ECO:0000256" key="1">
    <source>
        <dbReference type="ARBA" id="ARBA00004383"/>
    </source>
</evidence>
<evidence type="ECO:0000256" key="4">
    <source>
        <dbReference type="ARBA" id="ARBA00022475"/>
    </source>
</evidence>
<dbReference type="Gene3D" id="2.170.130.10">
    <property type="entry name" value="TonB-dependent receptor, plug domain"/>
    <property type="match status" value="1"/>
</dbReference>
<reference evidence="13" key="1">
    <citation type="submission" date="2021-06" db="EMBL/GenBank/DDBJ databases">
        <title>44 bacteria genomes isolated from Dapeng, Shenzhen.</title>
        <authorList>
            <person name="Zheng W."/>
            <person name="Yu S."/>
            <person name="Huang Y."/>
        </authorList>
    </citation>
    <scope>NUCLEOTIDE SEQUENCE</scope>
    <source>
        <strain evidence="13">DP5N28-2</strain>
    </source>
</reference>
<dbReference type="Gene3D" id="3.30.1150.10">
    <property type="match status" value="1"/>
</dbReference>
<dbReference type="Pfam" id="PF05569">
    <property type="entry name" value="Peptidase_M56"/>
    <property type="match status" value="1"/>
</dbReference>
<keyword evidence="4" id="KW-1003">Cell membrane</keyword>
<evidence type="ECO:0000256" key="5">
    <source>
        <dbReference type="ARBA" id="ARBA00022519"/>
    </source>
</evidence>
<proteinExistence type="inferred from homology"/>
<dbReference type="InterPro" id="IPR008756">
    <property type="entry name" value="Peptidase_M56"/>
</dbReference>
<dbReference type="CDD" id="cd07341">
    <property type="entry name" value="M56_BlaR1_MecR1_like"/>
    <property type="match status" value="1"/>
</dbReference>
<keyword evidence="8 11" id="KW-1133">Transmembrane helix</keyword>
<dbReference type="PANTHER" id="PTHR33446:SF2">
    <property type="entry name" value="PROTEIN TONB"/>
    <property type="match status" value="1"/>
</dbReference>
<keyword evidence="6 10" id="KW-0812">Transmembrane</keyword>
<dbReference type="InterPro" id="IPR051045">
    <property type="entry name" value="TonB-dependent_transducer"/>
</dbReference>
<dbReference type="SUPFAM" id="SSF56935">
    <property type="entry name" value="Porins"/>
    <property type="match status" value="1"/>
</dbReference>
<dbReference type="Pfam" id="PF03544">
    <property type="entry name" value="TonB_C"/>
    <property type="match status" value="1"/>
</dbReference>
<keyword evidence="3 10" id="KW-0813">Transport</keyword>
<evidence type="ECO:0000256" key="8">
    <source>
        <dbReference type="ARBA" id="ARBA00022989"/>
    </source>
</evidence>
<dbReference type="Gene3D" id="2.60.40.1120">
    <property type="entry name" value="Carboxypeptidase-like, regulatory domain"/>
    <property type="match status" value="1"/>
</dbReference>